<evidence type="ECO:0000256" key="1">
    <source>
        <dbReference type="ARBA" id="ARBA00006739"/>
    </source>
</evidence>
<dbReference type="GO" id="GO:0004582">
    <property type="term" value="F:dolichyl-phosphate beta-D-mannosyltransferase activity"/>
    <property type="evidence" value="ECO:0007669"/>
    <property type="project" value="InterPro"/>
</dbReference>
<dbReference type="PANTHER" id="PTHR43398">
    <property type="entry name" value="DOLICHOL-PHOSPHATE MANNOSYLTRANSFERASE SUBUNIT 1"/>
    <property type="match status" value="1"/>
</dbReference>
<dbReference type="AlphaFoldDB" id="A0A1F6N4E4"/>
<dbReference type="Gene3D" id="3.90.550.10">
    <property type="entry name" value="Spore Coat Polysaccharide Biosynthesis Protein SpsA, Chain A"/>
    <property type="match status" value="1"/>
</dbReference>
<evidence type="ECO:0000256" key="3">
    <source>
        <dbReference type="ARBA" id="ARBA00022679"/>
    </source>
</evidence>
<comment type="caution">
    <text evidence="5">The sequence shown here is derived from an EMBL/GenBank/DDBJ whole genome shotgun (WGS) entry which is preliminary data.</text>
</comment>
<dbReference type="Pfam" id="PF00535">
    <property type="entry name" value="Glycos_transf_2"/>
    <property type="match status" value="1"/>
</dbReference>
<dbReference type="FunFam" id="3.90.550.10:FF:000122">
    <property type="entry name" value="Dolichol-phosphate mannosyltransferase subunit 1"/>
    <property type="match status" value="1"/>
</dbReference>
<reference evidence="5 6" key="1">
    <citation type="journal article" date="2016" name="Nat. Commun.">
        <title>Thousands of microbial genomes shed light on interconnected biogeochemical processes in an aquifer system.</title>
        <authorList>
            <person name="Anantharaman K."/>
            <person name="Brown C.T."/>
            <person name="Hug L.A."/>
            <person name="Sharon I."/>
            <person name="Castelle C.J."/>
            <person name="Probst A.J."/>
            <person name="Thomas B.C."/>
            <person name="Singh A."/>
            <person name="Wilkins M.J."/>
            <person name="Karaoz U."/>
            <person name="Brodie E.L."/>
            <person name="Williams K.H."/>
            <person name="Hubbard S.S."/>
            <person name="Banfield J.F."/>
        </authorList>
    </citation>
    <scope>NUCLEOTIDE SEQUENCE [LARGE SCALE GENOMIC DNA]</scope>
</reference>
<evidence type="ECO:0000259" key="4">
    <source>
        <dbReference type="Pfam" id="PF00535"/>
    </source>
</evidence>
<sequence>MKPIIVIPTYNERANIIKLIPTLFALKIPELQVIIVDDNSPDETAHEVEILQDKFPVHLIKRLRKLGLGTAYLTGFKKALALNADIIFEMDADFSHDPADVPRLIDALVKLEGAELAIGSRRVDGGKIIGWNIRRHCTSFIAMTIARIMLGLKTKDVTSGFRAYRRPVLEAILKQSITSNGYAFQEEMLFHAEKMNWKIIEIPVTFIDRKIGQSKLSTADILEFFRVMWRLRKQ</sequence>
<dbReference type="Proteomes" id="UP000177040">
    <property type="component" value="Unassembled WGS sequence"/>
</dbReference>
<dbReference type="PANTHER" id="PTHR43398:SF1">
    <property type="entry name" value="DOLICHOL-PHOSPHATE MANNOSYLTRANSFERASE SUBUNIT 1"/>
    <property type="match status" value="1"/>
</dbReference>
<keyword evidence="2" id="KW-0328">Glycosyltransferase</keyword>
<dbReference type="GO" id="GO:0016020">
    <property type="term" value="C:membrane"/>
    <property type="evidence" value="ECO:0007669"/>
    <property type="project" value="GOC"/>
</dbReference>
<evidence type="ECO:0000313" key="5">
    <source>
        <dbReference type="EMBL" id="OGH78560.1"/>
    </source>
</evidence>
<dbReference type="SUPFAM" id="SSF53448">
    <property type="entry name" value="Nucleotide-diphospho-sugar transferases"/>
    <property type="match status" value="1"/>
</dbReference>
<evidence type="ECO:0000313" key="6">
    <source>
        <dbReference type="Proteomes" id="UP000177040"/>
    </source>
</evidence>
<dbReference type="InterPro" id="IPR029044">
    <property type="entry name" value="Nucleotide-diphossugar_trans"/>
</dbReference>
<keyword evidence="3" id="KW-0808">Transferase</keyword>
<name>A0A1F6N4E4_9BACT</name>
<organism evidence="5 6">
    <name type="scientific">Candidatus Magasanikbacteria bacterium RIFCSPLOWO2_01_FULL_40_15</name>
    <dbReference type="NCBI Taxonomy" id="1798686"/>
    <lineage>
        <taxon>Bacteria</taxon>
        <taxon>Candidatus Magasanikiibacteriota</taxon>
    </lineage>
</organism>
<dbReference type="InterPro" id="IPR001173">
    <property type="entry name" value="Glyco_trans_2-like"/>
</dbReference>
<comment type="similarity">
    <text evidence="1">Belongs to the glycosyltransferase 2 family.</text>
</comment>
<accession>A0A1F6N4E4</accession>
<gene>
    <name evidence="5" type="ORF">A2983_02750</name>
</gene>
<evidence type="ECO:0000256" key="2">
    <source>
        <dbReference type="ARBA" id="ARBA00022676"/>
    </source>
</evidence>
<protein>
    <recommendedName>
        <fullName evidence="4">Glycosyltransferase 2-like domain-containing protein</fullName>
    </recommendedName>
</protein>
<dbReference type="EMBL" id="MFQH01000006">
    <property type="protein sequence ID" value="OGH78560.1"/>
    <property type="molecule type" value="Genomic_DNA"/>
</dbReference>
<dbReference type="GO" id="GO:0009247">
    <property type="term" value="P:glycolipid biosynthetic process"/>
    <property type="evidence" value="ECO:0007669"/>
    <property type="project" value="TreeGrafter"/>
</dbReference>
<dbReference type="InterPro" id="IPR039528">
    <property type="entry name" value="DPM1-like"/>
</dbReference>
<dbReference type="CDD" id="cd06442">
    <property type="entry name" value="DPM1_like"/>
    <property type="match status" value="1"/>
</dbReference>
<feature type="domain" description="Glycosyltransferase 2-like" evidence="4">
    <location>
        <begin position="5"/>
        <end position="172"/>
    </location>
</feature>
<proteinExistence type="inferred from homology"/>